<dbReference type="PANTHER" id="PTHR39328">
    <property type="entry name" value="BLL2871 PROTEIN"/>
    <property type="match status" value="1"/>
</dbReference>
<dbReference type="Pfam" id="PF06267">
    <property type="entry name" value="DUF1028"/>
    <property type="match status" value="1"/>
</dbReference>
<evidence type="ECO:0000313" key="2">
    <source>
        <dbReference type="EMBL" id="OYR61068.1"/>
    </source>
</evidence>
<comment type="caution">
    <text evidence="2">The sequence shown here is derived from an EMBL/GenBank/DDBJ whole genome shotgun (WGS) entry which is preliminary data.</text>
</comment>
<sequence>MTFSICVRERYTDEDGDDQTRFGVAVTTRLPGVGTLCPFASADGAVATQSLVNVELGRKGIEYLGDGLAVDDALEALLNADEGSAQRQLHGVDADGTFAFSGDECNGWYGHREGENYTVAGNLLTGEDVVEDTAAAYESDAHGDAPLAERLIDALAAGHAAGGDKREDLEVQSAALLVCNTEEETDDPYYNDLRVDASETPVADLRETYETAKRGYETVLEKYADEETDDEREADEATDDGREADEATDDGREADEATDDETETDDE</sequence>
<evidence type="ECO:0000313" key="3">
    <source>
        <dbReference type="Proteomes" id="UP000216409"/>
    </source>
</evidence>
<dbReference type="Proteomes" id="UP000216409">
    <property type="component" value="Unassembled WGS sequence"/>
</dbReference>
<feature type="region of interest" description="Disordered" evidence="1">
    <location>
        <begin position="212"/>
        <end position="267"/>
    </location>
</feature>
<name>A0A256IWX4_HALEZ</name>
<dbReference type="AlphaFoldDB" id="A0A256IWX4"/>
<evidence type="ECO:0008006" key="4">
    <source>
        <dbReference type="Google" id="ProtNLM"/>
    </source>
</evidence>
<accession>A0A256IWX4</accession>
<dbReference type="InterPro" id="IPR010430">
    <property type="entry name" value="DUF1028"/>
</dbReference>
<organism evidence="2 3">
    <name type="scientific">Halorubrum ezzemoulense</name>
    <name type="common">Halorubrum chaoviator</name>
    <dbReference type="NCBI Taxonomy" id="337243"/>
    <lineage>
        <taxon>Archaea</taxon>
        <taxon>Methanobacteriati</taxon>
        <taxon>Methanobacteriota</taxon>
        <taxon>Stenosarchaea group</taxon>
        <taxon>Halobacteria</taxon>
        <taxon>Halobacteriales</taxon>
        <taxon>Haloferacaceae</taxon>
        <taxon>Halorubrum</taxon>
    </lineage>
</organism>
<feature type="compositionally biased region" description="Basic and acidic residues" evidence="1">
    <location>
        <begin position="212"/>
        <end position="225"/>
    </location>
</feature>
<dbReference type="InterPro" id="IPR029055">
    <property type="entry name" value="Ntn_hydrolases_N"/>
</dbReference>
<evidence type="ECO:0000256" key="1">
    <source>
        <dbReference type="SAM" id="MobiDB-lite"/>
    </source>
</evidence>
<dbReference type="RefSeq" id="WP_094579998.1">
    <property type="nucleotide sequence ID" value="NZ_NHOW01000097.1"/>
</dbReference>
<dbReference type="PANTHER" id="PTHR39328:SF1">
    <property type="entry name" value="BLL2871 PROTEIN"/>
    <property type="match status" value="1"/>
</dbReference>
<dbReference type="Gene3D" id="3.60.20.10">
    <property type="entry name" value="Glutamine Phosphoribosylpyrophosphate, subunit 1, domain 1"/>
    <property type="match status" value="1"/>
</dbReference>
<reference evidence="2 3" key="1">
    <citation type="journal article" date="2014" name="Front. Microbiol.">
        <title>Population and genomic analysis of the genus Halorubrum.</title>
        <authorList>
            <person name="Fullmer M.S."/>
            <person name="Soucy S.M."/>
            <person name="Swithers K.S."/>
            <person name="Makkay A.M."/>
            <person name="Wheeler R."/>
            <person name="Ventosa A."/>
            <person name="Gogarten J.P."/>
            <person name="Papke R.T."/>
        </authorList>
    </citation>
    <scope>NUCLEOTIDE SEQUENCE [LARGE SCALE GENOMIC DNA]</scope>
    <source>
        <strain evidence="2 3">LD3</strain>
    </source>
</reference>
<dbReference type="SUPFAM" id="SSF56235">
    <property type="entry name" value="N-terminal nucleophile aminohydrolases (Ntn hydrolases)"/>
    <property type="match status" value="1"/>
</dbReference>
<dbReference type="EMBL" id="NHOW01000097">
    <property type="protein sequence ID" value="OYR61068.1"/>
    <property type="molecule type" value="Genomic_DNA"/>
</dbReference>
<feature type="compositionally biased region" description="Acidic residues" evidence="1">
    <location>
        <begin position="256"/>
        <end position="267"/>
    </location>
</feature>
<feature type="compositionally biased region" description="Acidic residues" evidence="1">
    <location>
        <begin position="226"/>
        <end position="238"/>
    </location>
</feature>
<protein>
    <recommendedName>
        <fullName evidence="4">DUF1028 domain-containing protein</fullName>
    </recommendedName>
</protein>
<proteinExistence type="predicted"/>
<feature type="compositionally biased region" description="Basic and acidic residues" evidence="1">
    <location>
        <begin position="239"/>
        <end position="255"/>
    </location>
</feature>
<gene>
    <name evidence="2" type="ORF">DJ83_08470</name>
</gene>